<dbReference type="NCBIfam" id="TIGR01907">
    <property type="entry name" value="casE_Cse3"/>
    <property type="match status" value="1"/>
</dbReference>
<dbReference type="AlphaFoldDB" id="A0A846QR90"/>
<dbReference type="SUPFAM" id="SSF117987">
    <property type="entry name" value="CRISPR-associated protein"/>
    <property type="match status" value="2"/>
</dbReference>
<evidence type="ECO:0000313" key="1">
    <source>
        <dbReference type="EMBL" id="NJB67905.1"/>
    </source>
</evidence>
<dbReference type="Pfam" id="PF08798">
    <property type="entry name" value="CRISPR_assoc"/>
    <property type="match status" value="1"/>
</dbReference>
<proteinExistence type="predicted"/>
<gene>
    <name evidence="1" type="ORF">GGQ74_001545</name>
</gene>
<keyword evidence="2" id="KW-1185">Reference proteome</keyword>
<dbReference type="InterPro" id="IPR010179">
    <property type="entry name" value="CRISPR-assoc_prot_Cse3"/>
</dbReference>
<sequence length="234" mass="26514">MYMSRIVFDPRALIRNHLYDEHQALWKVFSDGPERRRDFLFRRIETDGARGAGAGDVAYLAVSKRPPVESGLIRRVDVKEYAPRVDAGERVLFSLRVNPVRKIHDENGRQVRYDIVQDLRMRMMSEGVAKDKLPTRQELAEEAIEAWLAQRSAGFGFDVERAEGWRGAGMNLVVERYEYDTFRKPKGGGRVTVATVDLRGFATVTDPEALTRALYEGIGPAKAFGCGLLLIRRA</sequence>
<dbReference type="RefSeq" id="WP_167940919.1">
    <property type="nucleotide sequence ID" value="NZ_JAATJA010000001.1"/>
</dbReference>
<dbReference type="SMART" id="SM01101">
    <property type="entry name" value="CRISPR_assoc"/>
    <property type="match status" value="1"/>
</dbReference>
<evidence type="ECO:0000313" key="2">
    <source>
        <dbReference type="Proteomes" id="UP000580856"/>
    </source>
</evidence>
<dbReference type="Gene3D" id="3.30.70.1200">
    <property type="entry name" value="Crispr-associated protein, domain 1"/>
    <property type="match status" value="1"/>
</dbReference>
<dbReference type="Proteomes" id="UP000580856">
    <property type="component" value="Unassembled WGS sequence"/>
</dbReference>
<protein>
    <submittedName>
        <fullName evidence="1">CRISPR system Cascade subunit CasE</fullName>
    </submittedName>
</protein>
<organism evidence="1 2">
    <name type="scientific">Desulfobaculum xiamenense</name>
    <dbReference type="NCBI Taxonomy" id="995050"/>
    <lineage>
        <taxon>Bacteria</taxon>
        <taxon>Pseudomonadati</taxon>
        <taxon>Thermodesulfobacteriota</taxon>
        <taxon>Desulfovibrionia</taxon>
        <taxon>Desulfovibrionales</taxon>
        <taxon>Desulfovibrionaceae</taxon>
        <taxon>Desulfobaculum</taxon>
    </lineage>
</organism>
<dbReference type="EMBL" id="JAATJA010000001">
    <property type="protein sequence ID" value="NJB67905.1"/>
    <property type="molecule type" value="Genomic_DNA"/>
</dbReference>
<comment type="caution">
    <text evidence="1">The sequence shown here is derived from an EMBL/GenBank/DDBJ whole genome shotgun (WGS) entry which is preliminary data.</text>
</comment>
<dbReference type="CDD" id="cd09727">
    <property type="entry name" value="Cas6_I-E"/>
    <property type="match status" value="1"/>
</dbReference>
<accession>A0A846QR90</accession>
<name>A0A846QR90_9BACT</name>
<reference evidence="1 2" key="1">
    <citation type="submission" date="2020-03" db="EMBL/GenBank/DDBJ databases">
        <title>Genomic Encyclopedia of Type Strains, Phase IV (KMG-IV): sequencing the most valuable type-strain genomes for metagenomic binning, comparative biology and taxonomic classification.</title>
        <authorList>
            <person name="Goeker M."/>
        </authorList>
    </citation>
    <scope>NUCLEOTIDE SEQUENCE [LARGE SCALE GENOMIC DNA]</scope>
    <source>
        <strain evidence="1 2">DSM 24233</strain>
    </source>
</reference>
<dbReference type="Gene3D" id="3.30.70.1210">
    <property type="entry name" value="Crispr-associated protein, domain 2"/>
    <property type="match status" value="1"/>
</dbReference>